<keyword evidence="1" id="KW-0285">Flavoprotein</keyword>
<dbReference type="GeneID" id="92039608"/>
<dbReference type="InterPro" id="IPR012951">
    <property type="entry name" value="BBE"/>
</dbReference>
<organism evidence="4 5">
    <name type="scientific">Apiospora hydei</name>
    <dbReference type="NCBI Taxonomy" id="1337664"/>
    <lineage>
        <taxon>Eukaryota</taxon>
        <taxon>Fungi</taxon>
        <taxon>Dikarya</taxon>
        <taxon>Ascomycota</taxon>
        <taxon>Pezizomycotina</taxon>
        <taxon>Sordariomycetes</taxon>
        <taxon>Xylariomycetidae</taxon>
        <taxon>Amphisphaeriales</taxon>
        <taxon>Apiosporaceae</taxon>
        <taxon>Apiospora</taxon>
    </lineage>
</organism>
<dbReference type="Gene3D" id="3.30.465.10">
    <property type="match status" value="1"/>
</dbReference>
<dbReference type="Pfam" id="PF08031">
    <property type="entry name" value="BBE"/>
    <property type="match status" value="1"/>
</dbReference>
<dbReference type="EMBL" id="JAQQWN010000003">
    <property type="protein sequence ID" value="KAK8091872.1"/>
    <property type="molecule type" value="Genomic_DNA"/>
</dbReference>
<keyword evidence="2" id="KW-0274">FAD</keyword>
<sequence>MMRHKSHLVNTLLPTLEAATPGSGAYLNEMDPLYKGDWKKEFYGANYDRLLKIKKKYDPDQLLYGLTSVGERPDHCRRRGTTLLQGLLGWAGDYCEEQLESY</sequence>
<name>A0ABR1X8U4_9PEZI</name>
<dbReference type="InterPro" id="IPR016164">
    <property type="entry name" value="FAD-linked_Oxase-like_C"/>
</dbReference>
<dbReference type="InterPro" id="IPR016169">
    <property type="entry name" value="FAD-bd_PCMH_sub2"/>
</dbReference>
<protein>
    <recommendedName>
        <fullName evidence="3">Berberine/berberine-like domain-containing protein</fullName>
    </recommendedName>
</protein>
<dbReference type="RefSeq" id="XP_066673844.1">
    <property type="nucleotide sequence ID" value="XM_066806548.1"/>
</dbReference>
<evidence type="ECO:0000313" key="5">
    <source>
        <dbReference type="Proteomes" id="UP001433268"/>
    </source>
</evidence>
<dbReference type="Gene3D" id="3.40.462.20">
    <property type="match status" value="1"/>
</dbReference>
<evidence type="ECO:0000313" key="4">
    <source>
        <dbReference type="EMBL" id="KAK8091872.1"/>
    </source>
</evidence>
<proteinExistence type="predicted"/>
<comment type="caution">
    <text evidence="4">The sequence shown here is derived from an EMBL/GenBank/DDBJ whole genome shotgun (WGS) entry which is preliminary data.</text>
</comment>
<gene>
    <name evidence="4" type="ORF">PG997_002233</name>
</gene>
<evidence type="ECO:0000259" key="3">
    <source>
        <dbReference type="Pfam" id="PF08031"/>
    </source>
</evidence>
<keyword evidence="5" id="KW-1185">Reference proteome</keyword>
<reference evidence="4 5" key="1">
    <citation type="submission" date="2023-01" db="EMBL/GenBank/DDBJ databases">
        <title>Analysis of 21 Apiospora genomes using comparative genomics revels a genus with tremendous synthesis potential of carbohydrate active enzymes and secondary metabolites.</title>
        <authorList>
            <person name="Sorensen T."/>
        </authorList>
    </citation>
    <scope>NUCLEOTIDE SEQUENCE [LARGE SCALE GENOMIC DNA]</scope>
    <source>
        <strain evidence="4 5">CBS 114990</strain>
    </source>
</reference>
<evidence type="ECO:0000256" key="2">
    <source>
        <dbReference type="ARBA" id="ARBA00022827"/>
    </source>
</evidence>
<dbReference type="Proteomes" id="UP001433268">
    <property type="component" value="Unassembled WGS sequence"/>
</dbReference>
<accession>A0ABR1X8U4</accession>
<evidence type="ECO:0000256" key="1">
    <source>
        <dbReference type="ARBA" id="ARBA00022630"/>
    </source>
</evidence>
<feature type="domain" description="Berberine/berberine-like" evidence="3">
    <location>
        <begin position="25"/>
        <end position="63"/>
    </location>
</feature>
<dbReference type="SUPFAM" id="SSF55103">
    <property type="entry name" value="FAD-linked oxidases, C-terminal domain"/>
    <property type="match status" value="1"/>
</dbReference>